<comment type="function">
    <text evidence="1 11">Binds to the 23S rRNA.</text>
</comment>
<dbReference type="InterPro" id="IPR011332">
    <property type="entry name" value="Ribosomal_zn-bd"/>
</dbReference>
<keyword evidence="6 11" id="KW-0862">Zinc</keyword>
<evidence type="ECO:0000256" key="4">
    <source>
        <dbReference type="ARBA" id="ARBA00022730"/>
    </source>
</evidence>
<evidence type="ECO:0000256" key="3">
    <source>
        <dbReference type="ARBA" id="ARBA00022723"/>
    </source>
</evidence>
<dbReference type="NCBIfam" id="NF003214">
    <property type="entry name" value="PRK04179.1"/>
    <property type="match status" value="1"/>
</dbReference>
<organism evidence="13">
    <name type="scientific">uncultured korarchaeote</name>
    <dbReference type="NCBI Taxonomy" id="161241"/>
    <lineage>
        <taxon>Archaea</taxon>
        <taxon>Thermoproteota</taxon>
        <taxon>environmental samples</taxon>
    </lineage>
</organism>
<dbReference type="GO" id="GO:0003735">
    <property type="term" value="F:structural constituent of ribosome"/>
    <property type="evidence" value="ECO:0007669"/>
    <property type="project" value="InterPro"/>
</dbReference>
<evidence type="ECO:0000256" key="10">
    <source>
        <dbReference type="ARBA" id="ARBA00035225"/>
    </source>
</evidence>
<dbReference type="GO" id="GO:0008270">
    <property type="term" value="F:zinc ion binding"/>
    <property type="evidence" value="ECO:0007669"/>
    <property type="project" value="UniProtKB-UniRule"/>
</dbReference>
<evidence type="ECO:0000256" key="2">
    <source>
        <dbReference type="ARBA" id="ARBA00009805"/>
    </source>
</evidence>
<gene>
    <name evidence="11" type="primary">rpl37e</name>
</gene>
<feature type="zinc finger region" description="C4-type" evidence="11">
    <location>
        <begin position="20"/>
        <end position="38"/>
    </location>
</feature>
<dbReference type="PANTHER" id="PTHR10768:SF0">
    <property type="entry name" value="RIBOSOMAL PROTEIN L37"/>
    <property type="match status" value="1"/>
</dbReference>
<evidence type="ECO:0000256" key="1">
    <source>
        <dbReference type="ARBA" id="ARBA00003058"/>
    </source>
</evidence>
<evidence type="ECO:0000256" key="12">
    <source>
        <dbReference type="RuleBase" id="RU000576"/>
    </source>
</evidence>
<dbReference type="FunFam" id="2.20.25.30:FF:000003">
    <property type="entry name" value="50S ribosomal protein L37e"/>
    <property type="match status" value="1"/>
</dbReference>
<dbReference type="InterPro" id="IPR018267">
    <property type="entry name" value="Ribosomal_eL37_CS"/>
</dbReference>
<comment type="similarity">
    <text evidence="2 11 12">Belongs to the eukaryotic ribosomal protein eL37 family.</text>
</comment>
<accession>A0A1L2JT43</accession>
<feature type="binding site" evidence="11">
    <location>
        <position position="20"/>
    </location>
    <ligand>
        <name>Zn(2+)</name>
        <dbReference type="ChEBI" id="CHEBI:29105"/>
    </ligand>
</feature>
<evidence type="ECO:0000256" key="11">
    <source>
        <dbReference type="HAMAP-Rule" id="MF_00547"/>
    </source>
</evidence>
<evidence type="ECO:0000256" key="5">
    <source>
        <dbReference type="ARBA" id="ARBA00022771"/>
    </source>
</evidence>
<keyword evidence="9 11" id="KW-0687">Ribonucleoprotein</keyword>
<name>A0A1L2JT43_9CREN</name>
<feature type="binding site" evidence="11">
    <location>
        <position position="35"/>
    </location>
    <ligand>
        <name>Zn(2+)</name>
        <dbReference type="ChEBI" id="CHEBI:29105"/>
    </ligand>
</feature>
<evidence type="ECO:0000256" key="9">
    <source>
        <dbReference type="ARBA" id="ARBA00023274"/>
    </source>
</evidence>
<dbReference type="HAMAP" id="MF_00547">
    <property type="entry name" value="Ribosomal_eL37"/>
    <property type="match status" value="1"/>
</dbReference>
<dbReference type="EMBL" id="KX764904">
    <property type="protein sequence ID" value="AOZ55991.1"/>
    <property type="molecule type" value="Genomic_DNA"/>
</dbReference>
<feature type="binding site" evidence="11">
    <location>
        <position position="23"/>
    </location>
    <ligand>
        <name>Zn(2+)</name>
        <dbReference type="ChEBI" id="CHEBI:29105"/>
    </ligand>
</feature>
<keyword evidence="7 11" id="KW-0694">RNA-binding</keyword>
<reference evidence="13" key="1">
    <citation type="journal article" date="2017" name="Nature">
        <title>Metagenomic exploration of ASGARD archaea illuminates the origin of cellular complexity in eukaryotes.</title>
        <authorList>
            <person name="Zaremba-Niedzwiedzka K."/>
            <person name="Caceres E.F."/>
            <person name="Saw J.H.W."/>
            <person name="Backstrom D."/>
            <person name="Juzokaite L."/>
            <person name="Vancaester E."/>
            <person name="Seitz K.W."/>
            <person name="Anantharaman K."/>
            <person name="Starnawski P."/>
            <person name="Kjeldsen K.U."/>
            <person name="Stott M.B."/>
            <person name="Nunoura T."/>
            <person name="Banfield J.F."/>
            <person name="Schramm A."/>
            <person name="Baker B.J."/>
            <person name="Spang A."/>
            <person name="Ettema T.J.G."/>
        </authorList>
    </citation>
    <scope>NUCLEOTIDE SEQUENCE</scope>
    <source>
        <strain evidence="13">TIV_3</strain>
    </source>
</reference>
<comment type="cofactor">
    <cofactor evidence="11">
        <name>Zn(2+)</name>
        <dbReference type="ChEBI" id="CHEBI:29105"/>
    </cofactor>
    <text evidence="11">Binds 1 zinc ion per subunit.</text>
</comment>
<dbReference type="AlphaFoldDB" id="A0A1L2JT43"/>
<evidence type="ECO:0000313" key="13">
    <source>
        <dbReference type="EMBL" id="AOZ55991.1"/>
    </source>
</evidence>
<evidence type="ECO:0000256" key="8">
    <source>
        <dbReference type="ARBA" id="ARBA00022980"/>
    </source>
</evidence>
<dbReference type="Gene3D" id="2.20.25.30">
    <property type="match status" value="1"/>
</dbReference>
<dbReference type="SUPFAM" id="SSF57829">
    <property type="entry name" value="Zn-binding ribosomal proteins"/>
    <property type="match status" value="1"/>
</dbReference>
<dbReference type="Pfam" id="PF01907">
    <property type="entry name" value="Ribosomal_L37e"/>
    <property type="match status" value="1"/>
</dbReference>
<dbReference type="PANTHER" id="PTHR10768">
    <property type="entry name" value="60S RIBOSOMAL PROTEIN L37"/>
    <property type="match status" value="1"/>
</dbReference>
<dbReference type="GO" id="GO:0022625">
    <property type="term" value="C:cytosolic large ribosomal subunit"/>
    <property type="evidence" value="ECO:0007669"/>
    <property type="project" value="TreeGrafter"/>
</dbReference>
<dbReference type="PROSITE" id="PS01077">
    <property type="entry name" value="RIBOSOMAL_L37E"/>
    <property type="match status" value="1"/>
</dbReference>
<dbReference type="InterPro" id="IPR011331">
    <property type="entry name" value="Ribosomal_eL37/eL43"/>
</dbReference>
<keyword evidence="5 11" id="KW-0863">Zinc-finger</keyword>
<protein>
    <recommendedName>
        <fullName evidence="10 11">Large ribosomal subunit protein eL37</fullName>
    </recommendedName>
</protein>
<comment type="function">
    <text evidence="12">Component of the large ribosomal subunit. The ribosome is a large ribonucleoprotein complex responsible for the synthesis of proteins in the cell.</text>
</comment>
<evidence type="ECO:0000256" key="7">
    <source>
        <dbReference type="ARBA" id="ARBA00022884"/>
    </source>
</evidence>
<feature type="binding site" evidence="11">
    <location>
        <position position="38"/>
    </location>
    <ligand>
        <name>Zn(2+)</name>
        <dbReference type="ChEBI" id="CHEBI:29105"/>
    </ligand>
</feature>
<proteinExistence type="inferred from homology"/>
<keyword evidence="8 11" id="KW-0689">Ribosomal protein</keyword>
<keyword evidence="3 11" id="KW-0479">Metal-binding</keyword>
<evidence type="ECO:0000256" key="6">
    <source>
        <dbReference type="ARBA" id="ARBA00022833"/>
    </source>
</evidence>
<dbReference type="GO" id="GO:0006412">
    <property type="term" value="P:translation"/>
    <property type="evidence" value="ECO:0007669"/>
    <property type="project" value="UniProtKB-UniRule"/>
</dbReference>
<dbReference type="InterPro" id="IPR001569">
    <property type="entry name" value="Ribosomal_eL37"/>
</dbReference>
<sequence length="63" mass="7631">MVKGTPSMGKRSKGRTHIRCRRCGRHAYHVTRRVCAACGYGRLKRIRKYRWQNKDTLTRRRLW</sequence>
<keyword evidence="4 11" id="KW-0699">rRNA-binding</keyword>
<dbReference type="GO" id="GO:0019843">
    <property type="term" value="F:rRNA binding"/>
    <property type="evidence" value="ECO:0007669"/>
    <property type="project" value="UniProtKB-KW"/>
</dbReference>